<dbReference type="PANTHER" id="PTHR30636:SF3">
    <property type="entry name" value="UPF0701 PROTEIN YICC"/>
    <property type="match status" value="1"/>
</dbReference>
<dbReference type="PANTHER" id="PTHR30636">
    <property type="entry name" value="UPF0701 PROTEIN YICC"/>
    <property type="match status" value="1"/>
</dbReference>
<evidence type="ECO:0000256" key="1">
    <source>
        <dbReference type="ARBA" id="ARBA00001968"/>
    </source>
</evidence>
<dbReference type="NCBIfam" id="TIGR00255">
    <property type="entry name" value="YicC/YloC family endoribonuclease"/>
    <property type="match status" value="1"/>
</dbReference>
<dbReference type="InterPro" id="IPR013551">
    <property type="entry name" value="YicC-like_C"/>
</dbReference>
<reference evidence="8 9" key="1">
    <citation type="submission" date="2020-08" db="EMBL/GenBank/DDBJ databases">
        <title>Genomic Encyclopedia of Type Strains, Phase IV (KMG-IV): sequencing the most valuable type-strain genomes for metagenomic binning, comparative biology and taxonomic classification.</title>
        <authorList>
            <person name="Goeker M."/>
        </authorList>
    </citation>
    <scope>NUCLEOTIDE SEQUENCE [LARGE SCALE GENOMIC DNA]</scope>
    <source>
        <strain evidence="8 9">DSM 5391</strain>
    </source>
</reference>
<dbReference type="InterPro" id="IPR005229">
    <property type="entry name" value="YicC/YloC-like"/>
</dbReference>
<evidence type="ECO:0000259" key="7">
    <source>
        <dbReference type="Pfam" id="PF08340"/>
    </source>
</evidence>
<dbReference type="Proteomes" id="UP000531594">
    <property type="component" value="Unassembled WGS sequence"/>
</dbReference>
<dbReference type="EMBL" id="JACHGK010000001">
    <property type="protein sequence ID" value="MBB6443780.1"/>
    <property type="molecule type" value="Genomic_DNA"/>
</dbReference>
<sequence>MDVKEMVMSMTGFGRCKKGIDSFSISVEVKTVNHRFSEFYIRMPRHFNKIEDKIKKILNTYLHRGRMEVYVTIDGEGIVNRKVQVDWELLENLVQSISQIQQRYGIKEGLSLHDLLGREDIIHIEEEETGNEEIDSILLAAVEEAVIGVKQMRELEGAALEKDLSTQLHHLQDKVLDLKVKAPAVVHMYQDRLTKRIQEFASGQLEENRILTEVAVFADKADINEELTRLQSHIKQFESILALTEPVGRKLDFLIQEMNREVNTIGSKANDSSIAKEVVEMKSILEKMKEQVQNIE</sequence>
<dbReference type="Pfam" id="PF08340">
    <property type="entry name" value="YicC-like_C"/>
    <property type="match status" value="1"/>
</dbReference>
<proteinExistence type="inferred from homology"/>
<dbReference type="GO" id="GO:0004521">
    <property type="term" value="F:RNA endonuclease activity"/>
    <property type="evidence" value="ECO:0007669"/>
    <property type="project" value="InterPro"/>
</dbReference>
<protein>
    <submittedName>
        <fullName evidence="8">Uncharacterized protein (TIGR00255 family)</fullName>
    </submittedName>
</protein>
<keyword evidence="9" id="KW-1185">Reference proteome</keyword>
<dbReference type="InterPro" id="IPR013527">
    <property type="entry name" value="YicC-like_N"/>
</dbReference>
<evidence type="ECO:0000259" key="6">
    <source>
        <dbReference type="Pfam" id="PF03755"/>
    </source>
</evidence>
<keyword evidence="2" id="KW-0540">Nuclease</keyword>
<dbReference type="AlphaFoldDB" id="A0A7X0HQJ2"/>
<comment type="similarity">
    <text evidence="5">Belongs to the YicC/YloC family.</text>
</comment>
<evidence type="ECO:0000256" key="2">
    <source>
        <dbReference type="ARBA" id="ARBA00022722"/>
    </source>
</evidence>
<keyword evidence="3" id="KW-0255">Endonuclease</keyword>
<accession>A0A7X0HQJ2</accession>
<evidence type="ECO:0000256" key="5">
    <source>
        <dbReference type="ARBA" id="ARBA00035648"/>
    </source>
</evidence>
<feature type="domain" description="Endoribonuclease YicC-like C-terminal" evidence="7">
    <location>
        <begin position="180"/>
        <end position="296"/>
    </location>
</feature>
<organism evidence="8 9">
    <name type="scientific">Bacillus benzoevorans</name>
    <dbReference type="NCBI Taxonomy" id="1456"/>
    <lineage>
        <taxon>Bacteria</taxon>
        <taxon>Bacillati</taxon>
        <taxon>Bacillota</taxon>
        <taxon>Bacilli</taxon>
        <taxon>Bacillales</taxon>
        <taxon>Bacillaceae</taxon>
        <taxon>Bacillus</taxon>
    </lineage>
</organism>
<name>A0A7X0HQJ2_9BACI</name>
<evidence type="ECO:0000313" key="9">
    <source>
        <dbReference type="Proteomes" id="UP000531594"/>
    </source>
</evidence>
<comment type="cofactor">
    <cofactor evidence="1">
        <name>a divalent metal cation</name>
        <dbReference type="ChEBI" id="CHEBI:60240"/>
    </cofactor>
</comment>
<dbReference type="Pfam" id="PF03755">
    <property type="entry name" value="YicC-like_N"/>
    <property type="match status" value="1"/>
</dbReference>
<keyword evidence="4" id="KW-0378">Hydrolase</keyword>
<evidence type="ECO:0000313" key="8">
    <source>
        <dbReference type="EMBL" id="MBB6443780.1"/>
    </source>
</evidence>
<dbReference type="GO" id="GO:0016787">
    <property type="term" value="F:hydrolase activity"/>
    <property type="evidence" value="ECO:0007669"/>
    <property type="project" value="UniProtKB-KW"/>
</dbReference>
<evidence type="ECO:0000256" key="4">
    <source>
        <dbReference type="ARBA" id="ARBA00022801"/>
    </source>
</evidence>
<gene>
    <name evidence="8" type="ORF">HNR53_000368</name>
</gene>
<feature type="domain" description="Endoribonuclease YicC-like N-terminal" evidence="6">
    <location>
        <begin position="8"/>
        <end position="161"/>
    </location>
</feature>
<evidence type="ECO:0000256" key="3">
    <source>
        <dbReference type="ARBA" id="ARBA00022759"/>
    </source>
</evidence>
<comment type="caution">
    <text evidence="8">The sequence shown here is derived from an EMBL/GenBank/DDBJ whole genome shotgun (WGS) entry which is preliminary data.</text>
</comment>